<feature type="region of interest" description="Disordered" evidence="1">
    <location>
        <begin position="194"/>
        <end position="282"/>
    </location>
</feature>
<sequence length="282" mass="30703">MNHPERRLLIAVDMERYSRRGNRQQYEAQQAFQQMLHRAAAAVGLDRVRWTTQQAGDGELAILPRDVREPLLIGRFVPELNRMLRDHNSTRLPVGRIRLRVSIHQGLVHLDGANGFPGHAVVEVCRLCEAKPLKQALARFPDAGVGLIVSSDIYRDVVTEYPEELRPDRFRRVEVRHPDKEFREWAWICVVDEDLSPPPRDPGGDGGGPGPDGDGGGPGPDGDGGGPGPDGGTPARRSRTRHPSGPTGGGFHVGDVRVDGTNAMGHGATAVGGDAYLDRGRP</sequence>
<dbReference type="InterPro" id="IPR029787">
    <property type="entry name" value="Nucleotide_cyclase"/>
</dbReference>
<evidence type="ECO:0000256" key="1">
    <source>
        <dbReference type="SAM" id="MobiDB-lite"/>
    </source>
</evidence>
<dbReference type="Proteomes" id="UP001219605">
    <property type="component" value="Chromosome"/>
</dbReference>
<accession>A0ABY7ZHW9</accession>
<reference evidence="2 3" key="1">
    <citation type="submission" date="2023-02" db="EMBL/GenBank/DDBJ databases">
        <authorList>
            <person name="Mo P."/>
        </authorList>
    </citation>
    <scope>NUCLEOTIDE SEQUENCE [LARGE SCALE GENOMIC DNA]</scope>
    <source>
        <strain evidence="2 3">HUAS 3</strain>
    </source>
</reference>
<name>A0ABY7ZHW9_9ACTN</name>
<evidence type="ECO:0000313" key="2">
    <source>
        <dbReference type="EMBL" id="WDZ82366.1"/>
    </source>
</evidence>
<evidence type="ECO:0008006" key="4">
    <source>
        <dbReference type="Google" id="ProtNLM"/>
    </source>
</evidence>
<dbReference type="EMBL" id="CP118615">
    <property type="protein sequence ID" value="WDZ82366.1"/>
    <property type="molecule type" value="Genomic_DNA"/>
</dbReference>
<keyword evidence="3" id="KW-1185">Reference proteome</keyword>
<gene>
    <name evidence="2" type="ORF">PVK37_17885</name>
</gene>
<organism evidence="2 3">
    <name type="scientific">Micromonospora cathayae</name>
    <dbReference type="NCBI Taxonomy" id="3028804"/>
    <lineage>
        <taxon>Bacteria</taxon>
        <taxon>Bacillati</taxon>
        <taxon>Actinomycetota</taxon>
        <taxon>Actinomycetes</taxon>
        <taxon>Micromonosporales</taxon>
        <taxon>Micromonosporaceae</taxon>
        <taxon>Micromonospora</taxon>
    </lineage>
</organism>
<dbReference type="RefSeq" id="WP_275028598.1">
    <property type="nucleotide sequence ID" value="NZ_CP118615.1"/>
</dbReference>
<proteinExistence type="predicted"/>
<evidence type="ECO:0000313" key="3">
    <source>
        <dbReference type="Proteomes" id="UP001219605"/>
    </source>
</evidence>
<feature type="compositionally biased region" description="Gly residues" evidence="1">
    <location>
        <begin position="204"/>
        <end position="231"/>
    </location>
</feature>
<dbReference type="Gene3D" id="3.30.70.1230">
    <property type="entry name" value="Nucleotide cyclase"/>
    <property type="match status" value="1"/>
</dbReference>
<protein>
    <recommendedName>
        <fullName evidence="4">Guanylate cyclase domain-containing protein</fullName>
    </recommendedName>
</protein>